<proteinExistence type="predicted"/>
<dbReference type="InterPro" id="IPR041667">
    <property type="entry name" value="Cupin_8"/>
</dbReference>
<sequence>MSESLNKSQLRQYAYYALLDHFIGRKKGKSLTIKSRKKFYDNLFNDLKRNGEQQLIPIDRRKDLSDAEFKEKYLKRGIPVVFEGAAKEWDCVKKWSFDYFKSLHGTDEIVMADQYKIENPYEKLTLGKLIDEINQGSGKYYRFYPLLKRHPEHLLDFDYEWLRSKKNRFSFLEAFQVFMGGDKTITPMHSANLPNLFTQVVGEKKWVLYHPNDTAIIDPDPVKGIYRSAPFKKKEGPFNPFKPDYSPPYSLFNYTSGYSVHLKPGDVLWNPPYYWHAVENVGMSIGVGYRWCAPLYCYQLAPLYAFLDTMVVNPPIWKSLKFVQKDANLIHLLEGGMLKEYLANQKA</sequence>
<dbReference type="InterPro" id="IPR003347">
    <property type="entry name" value="JmjC_dom"/>
</dbReference>
<name>A0A6N9NFQ3_9FLAO</name>
<evidence type="ECO:0000313" key="2">
    <source>
        <dbReference type="EMBL" id="NBG64612.1"/>
    </source>
</evidence>
<comment type="caution">
    <text evidence="2">The sequence shown here is derived from an EMBL/GenBank/DDBJ whole genome shotgun (WGS) entry which is preliminary data.</text>
</comment>
<feature type="domain" description="JmjC" evidence="1">
    <location>
        <begin position="139"/>
        <end position="308"/>
    </location>
</feature>
<dbReference type="EMBL" id="WWNE01000003">
    <property type="protein sequence ID" value="NBG64612.1"/>
    <property type="molecule type" value="Genomic_DNA"/>
</dbReference>
<dbReference type="SUPFAM" id="SSF51197">
    <property type="entry name" value="Clavaminate synthase-like"/>
    <property type="match status" value="1"/>
</dbReference>
<evidence type="ECO:0000259" key="1">
    <source>
        <dbReference type="PROSITE" id="PS51184"/>
    </source>
</evidence>
<dbReference type="Pfam" id="PF13621">
    <property type="entry name" value="Cupin_8"/>
    <property type="match status" value="1"/>
</dbReference>
<dbReference type="AlphaFoldDB" id="A0A6N9NFQ3"/>
<keyword evidence="3" id="KW-1185">Reference proteome</keyword>
<dbReference type="PANTHER" id="PTHR12461">
    <property type="entry name" value="HYPOXIA-INDUCIBLE FACTOR 1 ALPHA INHIBITOR-RELATED"/>
    <property type="match status" value="1"/>
</dbReference>
<organism evidence="2 3">
    <name type="scientific">Acidiluteibacter ferrifornacis</name>
    <dbReference type="NCBI Taxonomy" id="2692424"/>
    <lineage>
        <taxon>Bacteria</taxon>
        <taxon>Pseudomonadati</taxon>
        <taxon>Bacteroidota</taxon>
        <taxon>Flavobacteriia</taxon>
        <taxon>Flavobacteriales</taxon>
        <taxon>Cryomorphaceae</taxon>
        <taxon>Acidiluteibacter</taxon>
    </lineage>
</organism>
<evidence type="ECO:0000313" key="3">
    <source>
        <dbReference type="Proteomes" id="UP000470771"/>
    </source>
</evidence>
<dbReference type="Proteomes" id="UP000470771">
    <property type="component" value="Unassembled WGS sequence"/>
</dbReference>
<accession>A0A6N9NFQ3</accession>
<dbReference type="Gene3D" id="2.60.120.650">
    <property type="entry name" value="Cupin"/>
    <property type="match status" value="1"/>
</dbReference>
<dbReference type="RefSeq" id="WP_160630958.1">
    <property type="nucleotide sequence ID" value="NZ_WWNE01000003.1"/>
</dbReference>
<reference evidence="2 3" key="1">
    <citation type="submission" date="2019-12" db="EMBL/GenBank/DDBJ databases">
        <authorList>
            <person name="Zhao J."/>
        </authorList>
    </citation>
    <scope>NUCLEOTIDE SEQUENCE [LARGE SCALE GENOMIC DNA]</scope>
    <source>
        <strain evidence="2 3">S-15</strain>
    </source>
</reference>
<dbReference type="PROSITE" id="PS51184">
    <property type="entry name" value="JMJC"/>
    <property type="match status" value="1"/>
</dbReference>
<gene>
    <name evidence="2" type="ORF">GQN54_00690</name>
</gene>
<dbReference type="PANTHER" id="PTHR12461:SF105">
    <property type="entry name" value="HYPOXIA-INDUCIBLE FACTOR 1-ALPHA INHIBITOR"/>
    <property type="match status" value="1"/>
</dbReference>
<protein>
    <recommendedName>
        <fullName evidence="1">JmjC domain-containing protein</fullName>
    </recommendedName>
</protein>